<feature type="domain" description="CCHC-type" evidence="2">
    <location>
        <begin position="118"/>
        <end position="131"/>
    </location>
</feature>
<comment type="caution">
    <text evidence="3">The sequence shown here is derived from an EMBL/GenBank/DDBJ whole genome shotgun (WGS) entry which is preliminary data.</text>
</comment>
<dbReference type="GO" id="GO:0003676">
    <property type="term" value="F:nucleic acid binding"/>
    <property type="evidence" value="ECO:0007669"/>
    <property type="project" value="InterPro"/>
</dbReference>
<evidence type="ECO:0000259" key="2">
    <source>
        <dbReference type="PROSITE" id="PS50158"/>
    </source>
</evidence>
<dbReference type="Gene3D" id="4.10.60.10">
    <property type="entry name" value="Zinc finger, CCHC-type"/>
    <property type="match status" value="2"/>
</dbReference>
<dbReference type="AlphaFoldDB" id="A0A6A6LAV0"/>
<keyword evidence="1" id="KW-0862">Zinc</keyword>
<dbReference type="PROSITE" id="PS50158">
    <property type="entry name" value="ZF_CCHC"/>
    <property type="match status" value="1"/>
</dbReference>
<evidence type="ECO:0000313" key="3">
    <source>
        <dbReference type="EMBL" id="KAF2297233.1"/>
    </source>
</evidence>
<protein>
    <recommendedName>
        <fullName evidence="2">CCHC-type domain-containing protein</fullName>
    </recommendedName>
</protein>
<gene>
    <name evidence="3" type="ORF">GH714_019736</name>
</gene>
<evidence type="ECO:0000313" key="4">
    <source>
        <dbReference type="Proteomes" id="UP000467840"/>
    </source>
</evidence>
<dbReference type="EMBL" id="JAAGAX010000012">
    <property type="protein sequence ID" value="KAF2297233.1"/>
    <property type="molecule type" value="Genomic_DNA"/>
</dbReference>
<reference evidence="3 4" key="1">
    <citation type="journal article" date="2020" name="Mol. Plant">
        <title>The Chromosome-Based Rubber Tree Genome Provides New Insights into Spurge Genome Evolution and Rubber Biosynthesis.</title>
        <authorList>
            <person name="Liu J."/>
            <person name="Shi C."/>
            <person name="Shi C.C."/>
            <person name="Li W."/>
            <person name="Zhang Q.J."/>
            <person name="Zhang Y."/>
            <person name="Li K."/>
            <person name="Lu H.F."/>
            <person name="Shi C."/>
            <person name="Zhu S.T."/>
            <person name="Xiao Z.Y."/>
            <person name="Nan H."/>
            <person name="Yue Y."/>
            <person name="Zhu X.G."/>
            <person name="Wu Y."/>
            <person name="Hong X.N."/>
            <person name="Fan G.Y."/>
            <person name="Tong Y."/>
            <person name="Zhang D."/>
            <person name="Mao C.L."/>
            <person name="Liu Y.L."/>
            <person name="Hao S.J."/>
            <person name="Liu W.Q."/>
            <person name="Lv M.Q."/>
            <person name="Zhang H.B."/>
            <person name="Liu Y."/>
            <person name="Hu-Tang G.R."/>
            <person name="Wang J.P."/>
            <person name="Wang J.H."/>
            <person name="Sun Y.H."/>
            <person name="Ni S.B."/>
            <person name="Chen W.B."/>
            <person name="Zhang X.C."/>
            <person name="Jiao Y.N."/>
            <person name="Eichler E.E."/>
            <person name="Li G.H."/>
            <person name="Liu X."/>
            <person name="Gao L.Z."/>
        </authorList>
    </citation>
    <scope>NUCLEOTIDE SEQUENCE [LARGE SCALE GENOMIC DNA]</scope>
    <source>
        <strain evidence="4">cv. GT1</strain>
        <tissue evidence="3">Leaf</tissue>
    </source>
</reference>
<keyword evidence="1" id="KW-0479">Metal-binding</keyword>
<dbReference type="SUPFAM" id="SSF57756">
    <property type="entry name" value="Retrovirus zinc finger-like domains"/>
    <property type="match status" value="1"/>
</dbReference>
<accession>A0A6A6LAV0</accession>
<organism evidence="3 4">
    <name type="scientific">Hevea brasiliensis</name>
    <name type="common">Para rubber tree</name>
    <name type="synonym">Siphonia brasiliensis</name>
    <dbReference type="NCBI Taxonomy" id="3981"/>
    <lineage>
        <taxon>Eukaryota</taxon>
        <taxon>Viridiplantae</taxon>
        <taxon>Streptophyta</taxon>
        <taxon>Embryophyta</taxon>
        <taxon>Tracheophyta</taxon>
        <taxon>Spermatophyta</taxon>
        <taxon>Magnoliopsida</taxon>
        <taxon>eudicotyledons</taxon>
        <taxon>Gunneridae</taxon>
        <taxon>Pentapetalae</taxon>
        <taxon>rosids</taxon>
        <taxon>fabids</taxon>
        <taxon>Malpighiales</taxon>
        <taxon>Euphorbiaceae</taxon>
        <taxon>Crotonoideae</taxon>
        <taxon>Micrandreae</taxon>
        <taxon>Hevea</taxon>
    </lineage>
</organism>
<dbReference type="Pfam" id="PF00098">
    <property type="entry name" value="zf-CCHC"/>
    <property type="match status" value="2"/>
</dbReference>
<dbReference type="InterPro" id="IPR001878">
    <property type="entry name" value="Znf_CCHC"/>
</dbReference>
<keyword evidence="1" id="KW-0863">Zinc-finger</keyword>
<name>A0A6A6LAV0_HEVBR</name>
<dbReference type="InterPro" id="IPR036875">
    <property type="entry name" value="Znf_CCHC_sf"/>
</dbReference>
<dbReference type="PANTHER" id="PTHR34222">
    <property type="entry name" value="GAG_PRE-INTEGRS DOMAIN-CONTAINING PROTEIN"/>
    <property type="match status" value="1"/>
</dbReference>
<keyword evidence="4" id="KW-1185">Reference proteome</keyword>
<sequence length="204" mass="23137">MWDYLKKEYFSGFQNLWAEFTNIVYAKVPAESLSVIQAIHEQSKRDQFLMKLRSDFETIRSNLMSRDPSPSLDIYFGELLLEEQCLLTQSTFKQENTVTVAFAAQGKGKGRDMNNIQCYSCKEYGHIAANCGKKFCNYCKQLGHIIKECPTRPQNRRANAFSATMNSSNHFVAPAISTTPSTAAEPVVLTPEMVQQMIVQPFLP</sequence>
<proteinExistence type="predicted"/>
<dbReference type="Proteomes" id="UP000467840">
    <property type="component" value="Chromosome 18"/>
</dbReference>
<dbReference type="PANTHER" id="PTHR34222:SF100">
    <property type="entry name" value="CCHC-TYPE DOMAIN-CONTAINING PROTEIN"/>
    <property type="match status" value="1"/>
</dbReference>
<dbReference type="SMART" id="SM00343">
    <property type="entry name" value="ZnF_C2HC"/>
    <property type="match status" value="2"/>
</dbReference>
<dbReference type="GO" id="GO:0008270">
    <property type="term" value="F:zinc ion binding"/>
    <property type="evidence" value="ECO:0007669"/>
    <property type="project" value="UniProtKB-KW"/>
</dbReference>
<evidence type="ECO:0000256" key="1">
    <source>
        <dbReference type="PROSITE-ProRule" id="PRU00047"/>
    </source>
</evidence>